<dbReference type="SUPFAM" id="SSF56219">
    <property type="entry name" value="DNase I-like"/>
    <property type="match status" value="1"/>
</dbReference>
<gene>
    <name evidence="2" type="ORF">HPB48_012475</name>
</gene>
<dbReference type="Pfam" id="PF14529">
    <property type="entry name" value="Exo_endo_phos_2"/>
    <property type="match status" value="1"/>
</dbReference>
<dbReference type="PANTHER" id="PTHR33273">
    <property type="entry name" value="DOMAIN-CONTAINING PROTEIN, PUTATIVE-RELATED"/>
    <property type="match status" value="1"/>
</dbReference>
<comment type="caution">
    <text evidence="2">The sequence shown here is derived from an EMBL/GenBank/DDBJ whole genome shotgun (WGS) entry which is preliminary data.</text>
</comment>
<dbReference type="InterPro" id="IPR036691">
    <property type="entry name" value="Endo/exonu/phosph_ase_sf"/>
</dbReference>
<organism evidence="2 3">
    <name type="scientific">Haemaphysalis longicornis</name>
    <name type="common">Bush tick</name>
    <dbReference type="NCBI Taxonomy" id="44386"/>
    <lineage>
        <taxon>Eukaryota</taxon>
        <taxon>Metazoa</taxon>
        <taxon>Ecdysozoa</taxon>
        <taxon>Arthropoda</taxon>
        <taxon>Chelicerata</taxon>
        <taxon>Arachnida</taxon>
        <taxon>Acari</taxon>
        <taxon>Parasitiformes</taxon>
        <taxon>Ixodida</taxon>
        <taxon>Ixodoidea</taxon>
        <taxon>Ixodidae</taxon>
        <taxon>Haemaphysalinae</taxon>
        <taxon>Haemaphysalis</taxon>
    </lineage>
</organism>
<reference evidence="2 3" key="1">
    <citation type="journal article" date="2020" name="Cell">
        <title>Large-Scale Comparative Analyses of Tick Genomes Elucidate Their Genetic Diversity and Vector Capacities.</title>
        <authorList>
            <consortium name="Tick Genome and Microbiome Consortium (TIGMIC)"/>
            <person name="Jia N."/>
            <person name="Wang J."/>
            <person name="Shi W."/>
            <person name="Du L."/>
            <person name="Sun Y."/>
            <person name="Zhan W."/>
            <person name="Jiang J.F."/>
            <person name="Wang Q."/>
            <person name="Zhang B."/>
            <person name="Ji P."/>
            <person name="Bell-Sakyi L."/>
            <person name="Cui X.M."/>
            <person name="Yuan T.T."/>
            <person name="Jiang B.G."/>
            <person name="Yang W.F."/>
            <person name="Lam T.T."/>
            <person name="Chang Q.C."/>
            <person name="Ding S.J."/>
            <person name="Wang X.J."/>
            <person name="Zhu J.G."/>
            <person name="Ruan X.D."/>
            <person name="Zhao L."/>
            <person name="Wei J.T."/>
            <person name="Ye R.Z."/>
            <person name="Que T.C."/>
            <person name="Du C.H."/>
            <person name="Zhou Y.H."/>
            <person name="Cheng J.X."/>
            <person name="Dai P.F."/>
            <person name="Guo W.B."/>
            <person name="Han X.H."/>
            <person name="Huang E.J."/>
            <person name="Li L.F."/>
            <person name="Wei W."/>
            <person name="Gao Y.C."/>
            <person name="Liu J.Z."/>
            <person name="Shao H.Z."/>
            <person name="Wang X."/>
            <person name="Wang C.C."/>
            <person name="Yang T.C."/>
            <person name="Huo Q.B."/>
            <person name="Li W."/>
            <person name="Chen H.Y."/>
            <person name="Chen S.E."/>
            <person name="Zhou L.G."/>
            <person name="Ni X.B."/>
            <person name="Tian J.H."/>
            <person name="Sheng Y."/>
            <person name="Liu T."/>
            <person name="Pan Y.S."/>
            <person name="Xia L.Y."/>
            <person name="Li J."/>
            <person name="Zhao F."/>
            <person name="Cao W.C."/>
        </authorList>
    </citation>
    <scope>NUCLEOTIDE SEQUENCE [LARGE SCALE GENOMIC DNA]</scope>
    <source>
        <strain evidence="2">HaeL-2018</strain>
    </source>
</reference>
<accession>A0A9J6GH41</accession>
<dbReference type="PANTHER" id="PTHR33273:SF4">
    <property type="entry name" value="ENDONUCLEASE_EXONUCLEASE_PHOSPHATASE DOMAIN-CONTAINING PROTEIN"/>
    <property type="match status" value="1"/>
</dbReference>
<dbReference type="InterPro" id="IPR005135">
    <property type="entry name" value="Endo/exonuclease/phosphatase"/>
</dbReference>
<evidence type="ECO:0000259" key="1">
    <source>
        <dbReference type="Pfam" id="PF14529"/>
    </source>
</evidence>
<dbReference type="EMBL" id="JABSTR010000006">
    <property type="protein sequence ID" value="KAH9374467.1"/>
    <property type="molecule type" value="Genomic_DNA"/>
</dbReference>
<protein>
    <recommendedName>
        <fullName evidence="1">Endonuclease/exonuclease/phosphatase domain-containing protein</fullName>
    </recommendedName>
</protein>
<evidence type="ECO:0000313" key="3">
    <source>
        <dbReference type="Proteomes" id="UP000821853"/>
    </source>
</evidence>
<dbReference type="OrthoDB" id="6437148at2759"/>
<feature type="domain" description="Endonuclease/exonuclease/phosphatase" evidence="1">
    <location>
        <begin position="99"/>
        <end position="214"/>
    </location>
</feature>
<dbReference type="GO" id="GO:0003824">
    <property type="term" value="F:catalytic activity"/>
    <property type="evidence" value="ECO:0007669"/>
    <property type="project" value="InterPro"/>
</dbReference>
<dbReference type="OMA" id="WIDITIF"/>
<keyword evidence="3" id="KW-1185">Reference proteome</keyword>
<dbReference type="AlphaFoldDB" id="A0A9J6GH41"/>
<dbReference type="VEuPathDB" id="VectorBase:HLOH_040004"/>
<dbReference type="Proteomes" id="UP000821853">
    <property type="component" value="Chromosome 4"/>
</dbReference>
<sequence length="337" mass="37952">MSLEGLKFMQANLDHTRAATSTLIDFPQNQAVHFTIVGDPYVRSGSLPGLPHTISQFAHPTDPKVLLLTQSIPFDPFPVLLSQYVVAIKFSSRSFSFLLVAIYAAPSIPVAEVIGPCNQLLLRDISPFVIIAGDFNAKSPRWGGLTADGRGDQLVQFLMAHDLDLLNDPASIPTFSTDYSDAWIDITIFSSAWRNFATAWKVCDTPTLSDHRYILFSVRSSRLPSCRRLTRAGRSRVSASLAATRWFRQVSNCHLDDPQSLDFVVDHFYDTLENARAANMATVRVYPQAKPWWSDEIARQRSWVRGLRRRYQCTSDLAERLTLATFIIRPYKDINVP</sequence>
<proteinExistence type="predicted"/>
<name>A0A9J6GH41_HAELO</name>
<dbReference type="Gene3D" id="3.60.10.10">
    <property type="entry name" value="Endonuclease/exonuclease/phosphatase"/>
    <property type="match status" value="1"/>
</dbReference>
<evidence type="ECO:0000313" key="2">
    <source>
        <dbReference type="EMBL" id="KAH9374467.1"/>
    </source>
</evidence>